<evidence type="ECO:0008006" key="6">
    <source>
        <dbReference type="Google" id="ProtNLM"/>
    </source>
</evidence>
<protein>
    <recommendedName>
        <fullName evidence="6">Integrase catalytic domain-containing protein</fullName>
    </recommendedName>
</protein>
<feature type="domain" description="Integrase catalytic" evidence="3">
    <location>
        <begin position="112"/>
        <end position="270"/>
    </location>
</feature>
<dbReference type="GO" id="GO:0015074">
    <property type="term" value="P:DNA integration"/>
    <property type="evidence" value="ECO:0007669"/>
    <property type="project" value="InterPro"/>
</dbReference>
<dbReference type="FunFam" id="3.30.70.270:FF:000020">
    <property type="entry name" value="Transposon Tf2-6 polyprotein-like Protein"/>
    <property type="match status" value="1"/>
</dbReference>
<dbReference type="Pfam" id="PF17919">
    <property type="entry name" value="RT_RNaseH_2"/>
    <property type="match status" value="1"/>
</dbReference>
<dbReference type="PANTHER" id="PTHR37984">
    <property type="entry name" value="PROTEIN CBG26694"/>
    <property type="match status" value="1"/>
</dbReference>
<dbReference type="GO" id="GO:0003676">
    <property type="term" value="F:nucleic acid binding"/>
    <property type="evidence" value="ECO:0007669"/>
    <property type="project" value="InterPro"/>
</dbReference>
<dbReference type="PROSITE" id="PS50994">
    <property type="entry name" value="INTEGRASE"/>
    <property type="match status" value="1"/>
</dbReference>
<evidence type="ECO:0000256" key="1">
    <source>
        <dbReference type="SAM" id="SignalP"/>
    </source>
</evidence>
<dbReference type="InterPro" id="IPR056924">
    <property type="entry name" value="SH3_Tf2-1"/>
</dbReference>
<dbReference type="InterPro" id="IPR041577">
    <property type="entry name" value="RT_RNaseH_2"/>
</dbReference>
<proteinExistence type="predicted"/>
<feature type="signal peptide" evidence="1">
    <location>
        <begin position="1"/>
        <end position="17"/>
    </location>
</feature>
<gene>
    <name evidence="4" type="ORF">OSB04_un001789</name>
</gene>
<sequence length="426" mass="49388">MFRVLVLISYLPYWAKYSIVAPCSNIDELNLDFHPFLHLLYVLWDNREQPKNASEVRSFLGLAGYFRRFIRDFSKIVVPLTSLTRKDVKFVWSESQEDAFQTLKDCLTRAPILALPEGNDGFVVYSDASKLGLGCVLMQRDRLTKSTHFFPVRESYSLEKWAQLYIDEIIARHGVPVKVISDRDSRFTSMFWKSMQRELGTRVALSTAYHPQTDGQSERTIQTSEDMLRACILESGGTWDIHLPLVEFSYNNSYHSSIKMAPFEALYGHPSYTRKNESGARSAKYLSDMVMLKVSPWKGVLRFGKQGKLSPRFVGPFKILERVGKQAYRLELSEELAGIHDVFHVGYLRKCLGKHDETVPLAGVKLDKRLTYVEEPEAILNERTANRRNKNVELVLVKWKHHRGPNWTWENKDEMKSMYPQLFEKQ</sequence>
<dbReference type="InterPro" id="IPR043128">
    <property type="entry name" value="Rev_trsase/Diguanyl_cyclase"/>
</dbReference>
<organism evidence="4 5">
    <name type="scientific">Centaurea solstitialis</name>
    <name type="common">yellow star-thistle</name>
    <dbReference type="NCBI Taxonomy" id="347529"/>
    <lineage>
        <taxon>Eukaryota</taxon>
        <taxon>Viridiplantae</taxon>
        <taxon>Streptophyta</taxon>
        <taxon>Embryophyta</taxon>
        <taxon>Tracheophyta</taxon>
        <taxon>Spermatophyta</taxon>
        <taxon>Magnoliopsida</taxon>
        <taxon>eudicotyledons</taxon>
        <taxon>Gunneridae</taxon>
        <taxon>Pentapetalae</taxon>
        <taxon>asterids</taxon>
        <taxon>campanulids</taxon>
        <taxon>Asterales</taxon>
        <taxon>Asteraceae</taxon>
        <taxon>Carduoideae</taxon>
        <taxon>Cardueae</taxon>
        <taxon>Centaureinae</taxon>
        <taxon>Centaurea</taxon>
    </lineage>
</organism>
<evidence type="ECO:0000313" key="5">
    <source>
        <dbReference type="Proteomes" id="UP001172457"/>
    </source>
</evidence>
<dbReference type="Pfam" id="PF24626">
    <property type="entry name" value="SH3_Tf2-1"/>
    <property type="match status" value="1"/>
</dbReference>
<dbReference type="InterPro" id="IPR001584">
    <property type="entry name" value="Integrase_cat-core"/>
</dbReference>
<dbReference type="AlphaFoldDB" id="A0AA38SN58"/>
<dbReference type="InterPro" id="IPR016197">
    <property type="entry name" value="Chromo-like_dom_sf"/>
</dbReference>
<dbReference type="EMBL" id="JARYMX010000661">
    <property type="protein sequence ID" value="KAJ9535133.1"/>
    <property type="molecule type" value="Genomic_DNA"/>
</dbReference>
<dbReference type="Gene3D" id="3.30.70.270">
    <property type="match status" value="1"/>
</dbReference>
<evidence type="ECO:0000259" key="3">
    <source>
        <dbReference type="PROSITE" id="PS50994"/>
    </source>
</evidence>
<evidence type="ECO:0000313" key="4">
    <source>
        <dbReference type="EMBL" id="KAJ9535133.1"/>
    </source>
</evidence>
<feature type="chain" id="PRO_5041220397" description="Integrase catalytic domain-containing protein" evidence="1">
    <location>
        <begin position="18"/>
        <end position="426"/>
    </location>
</feature>
<keyword evidence="5" id="KW-1185">Reference proteome</keyword>
<evidence type="ECO:0000259" key="2">
    <source>
        <dbReference type="PROSITE" id="PS50013"/>
    </source>
</evidence>
<dbReference type="InterPro" id="IPR036397">
    <property type="entry name" value="RNaseH_sf"/>
</dbReference>
<dbReference type="PROSITE" id="PS50013">
    <property type="entry name" value="CHROMO_2"/>
    <property type="match status" value="1"/>
</dbReference>
<dbReference type="SUPFAM" id="SSF54160">
    <property type="entry name" value="Chromo domain-like"/>
    <property type="match status" value="1"/>
</dbReference>
<dbReference type="InterPro" id="IPR000953">
    <property type="entry name" value="Chromo/chromo_shadow_dom"/>
</dbReference>
<keyword evidence="1" id="KW-0732">Signal</keyword>
<dbReference type="InterPro" id="IPR050951">
    <property type="entry name" value="Retrovirus_Pol_polyprotein"/>
</dbReference>
<name>A0AA38SN58_9ASTR</name>
<dbReference type="Proteomes" id="UP001172457">
    <property type="component" value="Unassembled WGS sequence"/>
</dbReference>
<dbReference type="SUPFAM" id="SSF56672">
    <property type="entry name" value="DNA/RNA polymerases"/>
    <property type="match status" value="1"/>
</dbReference>
<dbReference type="PANTHER" id="PTHR37984:SF15">
    <property type="entry name" value="INTEGRASE CATALYTIC DOMAIN-CONTAINING PROTEIN"/>
    <property type="match status" value="1"/>
</dbReference>
<dbReference type="InterPro" id="IPR043502">
    <property type="entry name" value="DNA/RNA_pol_sf"/>
</dbReference>
<feature type="domain" description="Chromo" evidence="2">
    <location>
        <begin position="374"/>
        <end position="426"/>
    </location>
</feature>
<accession>A0AA38SN58</accession>
<comment type="caution">
    <text evidence="4">The sequence shown here is derived from an EMBL/GenBank/DDBJ whole genome shotgun (WGS) entry which is preliminary data.</text>
</comment>
<reference evidence="4" key="1">
    <citation type="submission" date="2023-03" db="EMBL/GenBank/DDBJ databases">
        <title>Chromosome-scale reference genome and RAD-based genetic map of yellow starthistle (Centaurea solstitialis) reveal putative structural variation and QTLs associated with invader traits.</title>
        <authorList>
            <person name="Reatini B."/>
            <person name="Cang F.A."/>
            <person name="Jiang Q."/>
            <person name="Mckibben M.T.W."/>
            <person name="Barker M.S."/>
            <person name="Rieseberg L.H."/>
            <person name="Dlugosch K.M."/>
        </authorList>
    </citation>
    <scope>NUCLEOTIDE SEQUENCE</scope>
    <source>
        <strain evidence="4">CAN-66</strain>
        <tissue evidence="4">Leaf</tissue>
    </source>
</reference>
<dbReference type="SUPFAM" id="SSF53098">
    <property type="entry name" value="Ribonuclease H-like"/>
    <property type="match status" value="1"/>
</dbReference>
<dbReference type="Gene3D" id="3.30.420.10">
    <property type="entry name" value="Ribonuclease H-like superfamily/Ribonuclease H"/>
    <property type="match status" value="1"/>
</dbReference>
<dbReference type="InterPro" id="IPR012337">
    <property type="entry name" value="RNaseH-like_sf"/>
</dbReference>